<dbReference type="Proteomes" id="UP000009881">
    <property type="component" value="Unassembled WGS sequence"/>
</dbReference>
<dbReference type="EMBL" id="ANHY01000001">
    <property type="protein sequence ID" value="EKV32946.1"/>
    <property type="molecule type" value="Genomic_DNA"/>
</dbReference>
<evidence type="ECO:0000313" key="8">
    <source>
        <dbReference type="Proteomes" id="UP000009881"/>
    </source>
</evidence>
<evidence type="ECO:0000259" key="6">
    <source>
        <dbReference type="PROSITE" id="PS51007"/>
    </source>
</evidence>
<keyword evidence="5" id="KW-0732">Signal</keyword>
<dbReference type="Gene3D" id="1.10.760.10">
    <property type="entry name" value="Cytochrome c-like domain"/>
    <property type="match status" value="1"/>
</dbReference>
<name>K9HXL8_9PROT</name>
<evidence type="ECO:0000313" key="7">
    <source>
        <dbReference type="EMBL" id="EKV32946.1"/>
    </source>
</evidence>
<dbReference type="eggNOG" id="COG2010">
    <property type="taxonomic scope" value="Bacteria"/>
</dbReference>
<evidence type="ECO:0000256" key="5">
    <source>
        <dbReference type="SAM" id="SignalP"/>
    </source>
</evidence>
<keyword evidence="3 4" id="KW-0408">Iron</keyword>
<organism evidence="7 8">
    <name type="scientific">Caenispirillum salinarum AK4</name>
    <dbReference type="NCBI Taxonomy" id="1238182"/>
    <lineage>
        <taxon>Bacteria</taxon>
        <taxon>Pseudomonadati</taxon>
        <taxon>Pseudomonadota</taxon>
        <taxon>Alphaproteobacteria</taxon>
        <taxon>Rhodospirillales</taxon>
        <taxon>Novispirillaceae</taxon>
        <taxon>Caenispirillum</taxon>
    </lineage>
</organism>
<reference evidence="7 8" key="1">
    <citation type="journal article" date="2013" name="Genome Announc.">
        <title>Draft Genome Sequence of an Alphaproteobacterium, Caenispirillum salinarum AK4(T), Isolated from a Solar Saltern.</title>
        <authorList>
            <person name="Khatri I."/>
            <person name="Singh A."/>
            <person name="Korpole S."/>
            <person name="Pinnaka A.K."/>
            <person name="Subramanian S."/>
        </authorList>
    </citation>
    <scope>NUCLEOTIDE SEQUENCE [LARGE SCALE GENOMIC DNA]</scope>
    <source>
        <strain evidence="7 8">AK4</strain>
    </source>
</reference>
<evidence type="ECO:0000256" key="4">
    <source>
        <dbReference type="PROSITE-ProRule" id="PRU00433"/>
    </source>
</evidence>
<keyword evidence="2 4" id="KW-0479">Metal-binding</keyword>
<dbReference type="InterPro" id="IPR036909">
    <property type="entry name" value="Cyt_c-like_dom_sf"/>
</dbReference>
<evidence type="ECO:0000256" key="1">
    <source>
        <dbReference type="ARBA" id="ARBA00022617"/>
    </source>
</evidence>
<keyword evidence="1 4" id="KW-0349">Heme</keyword>
<evidence type="ECO:0000256" key="3">
    <source>
        <dbReference type="ARBA" id="ARBA00023004"/>
    </source>
</evidence>
<dbReference type="STRING" id="1238182.C882_0029"/>
<dbReference type="GO" id="GO:0009055">
    <property type="term" value="F:electron transfer activity"/>
    <property type="evidence" value="ECO:0007669"/>
    <property type="project" value="InterPro"/>
</dbReference>
<feature type="signal peptide" evidence="5">
    <location>
        <begin position="1"/>
        <end position="25"/>
    </location>
</feature>
<sequence>MITHILKSALPAAILGAMLALPAGASEHGGEGDGMKAAGTDIIGAYTYRQHCASCHGMKGAGDGPVAKFLNVDVPDLTTLAERNDGRFPFLKVFHIIDGRQTLRAHGNAMMPVWGSVFRYEAGGDEQPINRMATETTVRGRVLELVNYIAAIQDPAGETGGPILEAPAD</sequence>
<gene>
    <name evidence="7" type="ORF">C882_0029</name>
</gene>
<protein>
    <recommendedName>
        <fullName evidence="6">Cytochrome c domain-containing protein</fullName>
    </recommendedName>
</protein>
<comment type="caution">
    <text evidence="7">The sequence shown here is derived from an EMBL/GenBank/DDBJ whole genome shotgun (WGS) entry which is preliminary data.</text>
</comment>
<feature type="chain" id="PRO_5003930427" description="Cytochrome c domain-containing protein" evidence="5">
    <location>
        <begin position="26"/>
        <end position="169"/>
    </location>
</feature>
<dbReference type="SUPFAM" id="SSF46626">
    <property type="entry name" value="Cytochrome c"/>
    <property type="match status" value="1"/>
</dbReference>
<dbReference type="AlphaFoldDB" id="K9HXL8"/>
<proteinExistence type="predicted"/>
<dbReference type="InterPro" id="IPR009056">
    <property type="entry name" value="Cyt_c-like_dom"/>
</dbReference>
<dbReference type="OrthoDB" id="335174at2"/>
<dbReference type="RefSeq" id="WP_009538481.1">
    <property type="nucleotide sequence ID" value="NZ_ANHY01000001.1"/>
</dbReference>
<feature type="domain" description="Cytochrome c" evidence="6">
    <location>
        <begin position="39"/>
        <end position="153"/>
    </location>
</feature>
<dbReference type="GO" id="GO:0046872">
    <property type="term" value="F:metal ion binding"/>
    <property type="evidence" value="ECO:0007669"/>
    <property type="project" value="UniProtKB-KW"/>
</dbReference>
<dbReference type="GO" id="GO:0020037">
    <property type="term" value="F:heme binding"/>
    <property type="evidence" value="ECO:0007669"/>
    <property type="project" value="InterPro"/>
</dbReference>
<keyword evidence="8" id="KW-1185">Reference proteome</keyword>
<accession>K9HXL8</accession>
<dbReference type="PROSITE" id="PS51007">
    <property type="entry name" value="CYTC"/>
    <property type="match status" value="1"/>
</dbReference>
<evidence type="ECO:0000256" key="2">
    <source>
        <dbReference type="ARBA" id="ARBA00022723"/>
    </source>
</evidence>
<dbReference type="Pfam" id="PF00034">
    <property type="entry name" value="Cytochrom_C"/>
    <property type="match status" value="1"/>
</dbReference>